<dbReference type="EMBL" id="JAHQIW010000785">
    <property type="protein sequence ID" value="KAJ1350006.1"/>
    <property type="molecule type" value="Genomic_DNA"/>
</dbReference>
<comment type="caution">
    <text evidence="1">The sequence shown here is derived from an EMBL/GenBank/DDBJ whole genome shotgun (WGS) entry which is preliminary data.</text>
</comment>
<organism evidence="1 2">
    <name type="scientific">Parelaphostrongylus tenuis</name>
    <name type="common">Meningeal worm</name>
    <dbReference type="NCBI Taxonomy" id="148309"/>
    <lineage>
        <taxon>Eukaryota</taxon>
        <taxon>Metazoa</taxon>
        <taxon>Ecdysozoa</taxon>
        <taxon>Nematoda</taxon>
        <taxon>Chromadorea</taxon>
        <taxon>Rhabditida</taxon>
        <taxon>Rhabditina</taxon>
        <taxon>Rhabditomorpha</taxon>
        <taxon>Strongyloidea</taxon>
        <taxon>Metastrongylidae</taxon>
        <taxon>Parelaphostrongylus</taxon>
    </lineage>
</organism>
<sequence>MGHHYACEEGSDRKASGYRRKAAFTLPNIHDRVDELVLFLGSSSATVTVSNENRSQVEFDSSVNGKDDEF</sequence>
<proteinExistence type="predicted"/>
<dbReference type="AlphaFoldDB" id="A0AAD5QKE0"/>
<protein>
    <submittedName>
        <fullName evidence="1">Uncharacterized protein</fullName>
    </submittedName>
</protein>
<evidence type="ECO:0000313" key="2">
    <source>
        <dbReference type="Proteomes" id="UP001196413"/>
    </source>
</evidence>
<name>A0AAD5QKE0_PARTN</name>
<keyword evidence="2" id="KW-1185">Reference proteome</keyword>
<gene>
    <name evidence="1" type="ORF">KIN20_005702</name>
</gene>
<accession>A0AAD5QKE0</accession>
<dbReference type="Proteomes" id="UP001196413">
    <property type="component" value="Unassembled WGS sequence"/>
</dbReference>
<evidence type="ECO:0000313" key="1">
    <source>
        <dbReference type="EMBL" id="KAJ1350006.1"/>
    </source>
</evidence>
<reference evidence="1" key="1">
    <citation type="submission" date="2021-06" db="EMBL/GenBank/DDBJ databases">
        <title>Parelaphostrongylus tenuis whole genome reference sequence.</title>
        <authorList>
            <person name="Garwood T.J."/>
            <person name="Larsen P.A."/>
            <person name="Fountain-Jones N.M."/>
            <person name="Garbe J.R."/>
            <person name="Macchietto M.G."/>
            <person name="Kania S.A."/>
            <person name="Gerhold R.W."/>
            <person name="Richards J.E."/>
            <person name="Wolf T.M."/>
        </authorList>
    </citation>
    <scope>NUCLEOTIDE SEQUENCE</scope>
    <source>
        <strain evidence="1">MNPRO001-30</strain>
        <tissue evidence="1">Meninges</tissue>
    </source>
</reference>